<sequence>MASFVKANYNFYYSLLSVRMTGALSMVIFEKTLKFPMLRNQMYKIGDILNMIQVDILQIVTYVQNLFTLLFVIPFTIIAFYFCYDQVKNFSIILVMAGCTLIFFGISLIFGRLYGLLQKKFMHQKDLRMRSLEEMMRGIKTIKYNSLESFFDLRLKQRRNKELKQLRIQKLLLSLNNFIQNASSTLLILIITCIYGIKSLQDFLIISGGFQIILGFLTVVPASVSGIVTGSNSMYRVNTFLVEDFIYKNNNSDTNLQEYKHKNGSQKYSLILQNGNFSWKNQQNSANLQKSVELNQEDRQSLPTQAQNQKFNFKNLNFQIKKGNFVVFYGELGSGKSSILQAILGEMEVEGGQQVYESMVEINGSISLCSQDPWIIQDTVQENILFGQSYDSQRYQQVLKASCLQEDIHYFIDGDKTNIGENGETLSGGQRKRINLARSLYREADIYLLDDPLSALDIKVATFISRECFEGLLKNKTRIVFTSNLVGMQKADKIYLIKNGQIINEGNYNFIKKQSEILNNNGLEEDNQIEEIERQQSERILRKSYLQKNIQDKDQDKCYTKKLIQQEEIQTGKIQLDVFKQFIKSIGGIFFILVSVISNIFHYNYHFLNLFCIIVISGFVVACIFSKLVILQVSGKSDQFKIIITYCFLDIMRCVSILLYEYLIVFRMISLSRHLHKSTVFLLLRASFTKFYNLITTGRIMNRLSKDIYQVDLLIPQDLQSIFNIIGSIINTFILTIMICPPRIIPVSIISFLLCGFISYYFLRSKRQVIRIEAASKSPILQYFSEVIRGVIYLRNCVQQSLISQKFQDLVDIDLRNQIALNGIQYWFECITSFIGFFPILISILVAYYDLELDPSLAVMIVLQISDFSVCFITLSQNWVNYETHMVNYERCFRLKQSIISENYDSNTNKGLTENRTSSDTPIISMQYDIQPESSSNSTRQNFEKQKEFQVVSQSIQFQDASFKYREDMPNCLSNLNLMFEGKQKIGIVGRTGAGKTSITLALTKVIDLVQGDLLINGKSIQDYTLNELRETISVVSQEPYIFEGSLKLNLDPYHKYSDQQIINVYTKCGFSNCNSFKQGLDTQISLLGDNLSEGEKQLISIGRVILKKSKIIIVDEPTSHIDTSMEEHVTKLLNESFKDSLMLTIAHKVSTIMSSDKILVLDHGEVKEFDSPQVLLQDSQSLFYGIINLINQNRIN</sequence>
<proteinExistence type="inferred from homology"/>
<keyword evidence="4 11" id="KW-0812">Transmembrane</keyword>
<dbReference type="InterPro" id="IPR017871">
    <property type="entry name" value="ABC_transporter-like_CS"/>
</dbReference>
<comment type="subcellular location">
    <subcellularLocation>
        <location evidence="1">Membrane</location>
        <topology evidence="1">Multi-pass membrane protein</topology>
    </subcellularLocation>
</comment>
<dbReference type="PANTHER" id="PTHR24223">
    <property type="entry name" value="ATP-BINDING CASSETTE SUB-FAMILY C"/>
    <property type="match status" value="1"/>
</dbReference>
<dbReference type="InterPro" id="IPR011527">
    <property type="entry name" value="ABC1_TM_dom"/>
</dbReference>
<keyword evidence="3" id="KW-0813">Transport</keyword>
<feature type="domain" description="ABC transporter" evidence="12">
    <location>
        <begin position="294"/>
        <end position="524"/>
    </location>
</feature>
<dbReference type="InterPro" id="IPR036640">
    <property type="entry name" value="ABC1_TM_sf"/>
</dbReference>
<keyword evidence="15" id="KW-1185">Reference proteome</keyword>
<dbReference type="FunFam" id="3.40.50.300:FF:001172">
    <property type="entry name" value="Cystic fibrosis transmembrane conductance regulator"/>
    <property type="match status" value="1"/>
</dbReference>
<keyword evidence="10" id="KW-0325">Glycoprotein</keyword>
<feature type="transmembrane region" description="Helical" evidence="11">
    <location>
        <begin position="745"/>
        <end position="763"/>
    </location>
</feature>
<evidence type="ECO:0000256" key="1">
    <source>
        <dbReference type="ARBA" id="ARBA00004141"/>
    </source>
</evidence>
<dbReference type="RefSeq" id="XP_012655368.1">
    <property type="nucleotide sequence ID" value="XM_012799914.1"/>
</dbReference>
<dbReference type="OrthoDB" id="298706at2759"/>
<dbReference type="PROSITE" id="PS50893">
    <property type="entry name" value="ABC_TRANSPORTER_2"/>
    <property type="match status" value="2"/>
</dbReference>
<dbReference type="SUPFAM" id="SSF90123">
    <property type="entry name" value="ABC transporter transmembrane region"/>
    <property type="match status" value="2"/>
</dbReference>
<dbReference type="AlphaFoldDB" id="W7X3M1"/>
<dbReference type="InterPro" id="IPR027417">
    <property type="entry name" value="P-loop_NTPase"/>
</dbReference>
<feature type="transmembrane region" description="Helical" evidence="11">
    <location>
        <begin position="826"/>
        <end position="849"/>
    </location>
</feature>
<dbReference type="GO" id="GO:0140359">
    <property type="term" value="F:ABC-type transporter activity"/>
    <property type="evidence" value="ECO:0007669"/>
    <property type="project" value="InterPro"/>
</dbReference>
<gene>
    <name evidence="14" type="ORF">TTHERM_000243674</name>
</gene>
<feature type="transmembrane region" description="Helical" evidence="11">
    <location>
        <begin position="66"/>
        <end position="84"/>
    </location>
</feature>
<dbReference type="Gene3D" id="1.20.1560.10">
    <property type="entry name" value="ABC transporter type 1, transmembrane domain"/>
    <property type="match status" value="2"/>
</dbReference>
<evidence type="ECO:0000313" key="14">
    <source>
        <dbReference type="EMBL" id="EWS72057.1"/>
    </source>
</evidence>
<evidence type="ECO:0000313" key="15">
    <source>
        <dbReference type="Proteomes" id="UP000009168"/>
    </source>
</evidence>
<dbReference type="InParanoid" id="W7X3M1"/>
<feature type="transmembrane region" description="Helical" evidence="11">
    <location>
        <begin position="607"/>
        <end position="630"/>
    </location>
</feature>
<name>W7X3M1_TETTS</name>
<dbReference type="InterPro" id="IPR003593">
    <property type="entry name" value="AAA+_ATPase"/>
</dbReference>
<dbReference type="GeneID" id="24437981"/>
<evidence type="ECO:0000259" key="13">
    <source>
        <dbReference type="PROSITE" id="PS50929"/>
    </source>
</evidence>
<dbReference type="GO" id="GO:0016020">
    <property type="term" value="C:membrane"/>
    <property type="evidence" value="ECO:0007669"/>
    <property type="project" value="UniProtKB-SubCell"/>
</dbReference>
<dbReference type="PROSITE" id="PS00211">
    <property type="entry name" value="ABC_TRANSPORTER_1"/>
    <property type="match status" value="1"/>
</dbReference>
<dbReference type="Gene3D" id="3.40.50.300">
    <property type="entry name" value="P-loop containing nucleotide triphosphate hydrolases"/>
    <property type="match status" value="2"/>
</dbReference>
<evidence type="ECO:0000256" key="8">
    <source>
        <dbReference type="ARBA" id="ARBA00022989"/>
    </source>
</evidence>
<dbReference type="PROSITE" id="PS50929">
    <property type="entry name" value="ABC_TM1F"/>
    <property type="match status" value="2"/>
</dbReference>
<comment type="similarity">
    <text evidence="2">Belongs to the ABC transporter superfamily. ABCC family. Conjugate transporter (TC 3.A.1.208) subfamily.</text>
</comment>
<dbReference type="FunFam" id="3.40.50.300:FF:000973">
    <property type="entry name" value="Multidrug resistance-associated protein 4"/>
    <property type="match status" value="1"/>
</dbReference>
<keyword evidence="7" id="KW-0067">ATP-binding</keyword>
<dbReference type="SUPFAM" id="SSF52540">
    <property type="entry name" value="P-loop containing nucleoside triphosphate hydrolases"/>
    <property type="match status" value="2"/>
</dbReference>
<dbReference type="CDD" id="cd03244">
    <property type="entry name" value="ABCC_MRP_domain2"/>
    <property type="match status" value="1"/>
</dbReference>
<dbReference type="EMBL" id="GG662474">
    <property type="protein sequence ID" value="EWS72057.1"/>
    <property type="molecule type" value="Genomic_DNA"/>
</dbReference>
<dbReference type="STRING" id="312017.W7X3M1"/>
<dbReference type="Pfam" id="PF00664">
    <property type="entry name" value="ABC_membrane"/>
    <property type="match status" value="2"/>
</dbReference>
<keyword evidence="8 11" id="KW-1133">Transmembrane helix</keyword>
<feature type="domain" description="ABC transmembrane type-1" evidence="13">
    <location>
        <begin position="9"/>
        <end position="236"/>
    </location>
</feature>
<evidence type="ECO:0000256" key="9">
    <source>
        <dbReference type="ARBA" id="ARBA00023136"/>
    </source>
</evidence>
<feature type="transmembrane region" description="Helical" evidence="11">
    <location>
        <begin position="582"/>
        <end position="601"/>
    </location>
</feature>
<keyword evidence="5" id="KW-0677">Repeat</keyword>
<dbReference type="GO" id="GO:0005524">
    <property type="term" value="F:ATP binding"/>
    <property type="evidence" value="ECO:0007669"/>
    <property type="project" value="UniProtKB-KW"/>
</dbReference>
<dbReference type="CDD" id="cd03250">
    <property type="entry name" value="ABCC_MRP_domain1"/>
    <property type="match status" value="1"/>
</dbReference>
<evidence type="ECO:0000256" key="4">
    <source>
        <dbReference type="ARBA" id="ARBA00022692"/>
    </source>
</evidence>
<dbReference type="PANTHER" id="PTHR24223:SF456">
    <property type="entry name" value="MULTIDRUG RESISTANCE-ASSOCIATED PROTEIN LETHAL(2)03659"/>
    <property type="match status" value="1"/>
</dbReference>
<dbReference type="Proteomes" id="UP000009168">
    <property type="component" value="Unassembled WGS sequence"/>
</dbReference>
<feature type="transmembrane region" description="Helical" evidence="11">
    <location>
        <begin position="171"/>
        <end position="197"/>
    </location>
</feature>
<dbReference type="GO" id="GO:0016887">
    <property type="term" value="F:ATP hydrolysis activity"/>
    <property type="evidence" value="ECO:0007669"/>
    <property type="project" value="InterPro"/>
</dbReference>
<evidence type="ECO:0000256" key="11">
    <source>
        <dbReference type="SAM" id="Phobius"/>
    </source>
</evidence>
<dbReference type="Pfam" id="PF00005">
    <property type="entry name" value="ABC_tran"/>
    <property type="match status" value="2"/>
</dbReference>
<feature type="transmembrane region" description="Helical" evidence="11">
    <location>
        <begin position="642"/>
        <end position="660"/>
    </location>
</feature>
<feature type="domain" description="ABC transmembrane type-1" evidence="13">
    <location>
        <begin position="610"/>
        <end position="884"/>
    </location>
</feature>
<evidence type="ECO:0000256" key="10">
    <source>
        <dbReference type="ARBA" id="ARBA00023180"/>
    </source>
</evidence>
<dbReference type="KEGG" id="tet:TTHERM_000243674"/>
<reference evidence="15" key="1">
    <citation type="journal article" date="2006" name="PLoS Biol.">
        <title>Macronuclear genome sequence of the ciliate Tetrahymena thermophila, a model eukaryote.</title>
        <authorList>
            <person name="Eisen J.A."/>
            <person name="Coyne R.S."/>
            <person name="Wu M."/>
            <person name="Wu D."/>
            <person name="Thiagarajan M."/>
            <person name="Wortman J.R."/>
            <person name="Badger J.H."/>
            <person name="Ren Q."/>
            <person name="Amedeo P."/>
            <person name="Jones K.M."/>
            <person name="Tallon L.J."/>
            <person name="Delcher A.L."/>
            <person name="Salzberg S.L."/>
            <person name="Silva J.C."/>
            <person name="Haas B.J."/>
            <person name="Majoros W.H."/>
            <person name="Farzad M."/>
            <person name="Carlton J.M."/>
            <person name="Smith R.K. Jr."/>
            <person name="Garg J."/>
            <person name="Pearlman R.E."/>
            <person name="Karrer K.M."/>
            <person name="Sun L."/>
            <person name="Manning G."/>
            <person name="Elde N.C."/>
            <person name="Turkewitz A.P."/>
            <person name="Asai D.J."/>
            <person name="Wilkes D.E."/>
            <person name="Wang Y."/>
            <person name="Cai H."/>
            <person name="Collins K."/>
            <person name="Stewart B.A."/>
            <person name="Lee S.R."/>
            <person name="Wilamowska K."/>
            <person name="Weinberg Z."/>
            <person name="Ruzzo W.L."/>
            <person name="Wloga D."/>
            <person name="Gaertig J."/>
            <person name="Frankel J."/>
            <person name="Tsao C.-C."/>
            <person name="Gorovsky M.A."/>
            <person name="Keeling P.J."/>
            <person name="Waller R.F."/>
            <person name="Patron N.J."/>
            <person name="Cherry J.M."/>
            <person name="Stover N.A."/>
            <person name="Krieger C.J."/>
            <person name="del Toro C."/>
            <person name="Ryder H.F."/>
            <person name="Williamson S.C."/>
            <person name="Barbeau R.A."/>
            <person name="Hamilton E.P."/>
            <person name="Orias E."/>
        </authorList>
    </citation>
    <scope>NUCLEOTIDE SEQUENCE [LARGE SCALE GENOMIC DNA]</scope>
    <source>
        <strain evidence="15">SB210</strain>
    </source>
</reference>
<dbReference type="SMART" id="SM00382">
    <property type="entry name" value="AAA"/>
    <property type="match status" value="2"/>
</dbReference>
<feature type="transmembrane region" description="Helical" evidence="11">
    <location>
        <begin position="12"/>
        <end position="29"/>
    </location>
</feature>
<protein>
    <submittedName>
        <fullName evidence="14">ABC transporter family protein</fullName>
    </submittedName>
</protein>
<evidence type="ECO:0000256" key="5">
    <source>
        <dbReference type="ARBA" id="ARBA00022737"/>
    </source>
</evidence>
<keyword evidence="9 11" id="KW-0472">Membrane</keyword>
<feature type="transmembrane region" description="Helical" evidence="11">
    <location>
        <begin position="722"/>
        <end position="739"/>
    </location>
</feature>
<feature type="domain" description="ABC transporter" evidence="12">
    <location>
        <begin position="956"/>
        <end position="1189"/>
    </location>
</feature>
<dbReference type="InterPro" id="IPR050173">
    <property type="entry name" value="ABC_transporter_C-like"/>
</dbReference>
<evidence type="ECO:0000256" key="3">
    <source>
        <dbReference type="ARBA" id="ARBA00022448"/>
    </source>
</evidence>
<evidence type="ECO:0000256" key="6">
    <source>
        <dbReference type="ARBA" id="ARBA00022741"/>
    </source>
</evidence>
<feature type="transmembrane region" description="Helical" evidence="11">
    <location>
        <begin position="203"/>
        <end position="228"/>
    </location>
</feature>
<organism evidence="14 15">
    <name type="scientific">Tetrahymena thermophila (strain SB210)</name>
    <dbReference type="NCBI Taxonomy" id="312017"/>
    <lineage>
        <taxon>Eukaryota</taxon>
        <taxon>Sar</taxon>
        <taxon>Alveolata</taxon>
        <taxon>Ciliophora</taxon>
        <taxon>Intramacronucleata</taxon>
        <taxon>Oligohymenophorea</taxon>
        <taxon>Hymenostomatida</taxon>
        <taxon>Tetrahymenina</taxon>
        <taxon>Tetrahymenidae</taxon>
        <taxon>Tetrahymena</taxon>
    </lineage>
</organism>
<feature type="transmembrane region" description="Helical" evidence="11">
    <location>
        <begin position="90"/>
        <end position="115"/>
    </location>
</feature>
<evidence type="ECO:0000259" key="12">
    <source>
        <dbReference type="PROSITE" id="PS50893"/>
    </source>
</evidence>
<keyword evidence="6" id="KW-0547">Nucleotide-binding</keyword>
<evidence type="ECO:0000256" key="7">
    <source>
        <dbReference type="ARBA" id="ARBA00022840"/>
    </source>
</evidence>
<dbReference type="InterPro" id="IPR003439">
    <property type="entry name" value="ABC_transporter-like_ATP-bd"/>
</dbReference>
<accession>W7X3M1</accession>
<evidence type="ECO:0000256" key="2">
    <source>
        <dbReference type="ARBA" id="ARBA00009726"/>
    </source>
</evidence>